<dbReference type="EMBL" id="VOQS01000001">
    <property type="protein sequence ID" value="TXC88794.1"/>
    <property type="molecule type" value="Genomic_DNA"/>
</dbReference>
<sequence>MKTIPHCIRLAAVALPIALSIACSTGLTQAVAAEAFEVTSPGTPDGGTIDASHAASANSCGGGNQSPAVQWRNVPSGTHSFAVTLFDPDGAKGLGVIHWVLYGIPASMNAMAHGAPVPAGSVSGINRTGQPGYYGPCPPIGDVPHHYVLQVYALDLAPDALPANLNHDAFLAAVTNHVLAASSTVLRYGR</sequence>
<dbReference type="AlphaFoldDB" id="A0A5C6VWB2"/>
<accession>A0A5C6VWB2</accession>
<dbReference type="InterPro" id="IPR005247">
    <property type="entry name" value="YbhB_YbcL/LppC-like"/>
</dbReference>
<feature type="chain" id="PRO_5022957584" evidence="2">
    <location>
        <begin position="33"/>
        <end position="190"/>
    </location>
</feature>
<dbReference type="InterPro" id="IPR036610">
    <property type="entry name" value="PEBP-like_sf"/>
</dbReference>
<organism evidence="3 4">
    <name type="scientific">Paraburkholderia azotifigens</name>
    <dbReference type="NCBI Taxonomy" id="2057004"/>
    <lineage>
        <taxon>Bacteria</taxon>
        <taxon>Pseudomonadati</taxon>
        <taxon>Pseudomonadota</taxon>
        <taxon>Betaproteobacteria</taxon>
        <taxon>Burkholderiales</taxon>
        <taxon>Burkholderiaceae</taxon>
        <taxon>Paraburkholderia</taxon>
    </lineage>
</organism>
<dbReference type="NCBIfam" id="TIGR00481">
    <property type="entry name" value="YbhB/YbcL family Raf kinase inhibitor-like protein"/>
    <property type="match status" value="1"/>
</dbReference>
<evidence type="ECO:0000256" key="1">
    <source>
        <dbReference type="SAM" id="MobiDB-lite"/>
    </source>
</evidence>
<dbReference type="PROSITE" id="PS51257">
    <property type="entry name" value="PROKAR_LIPOPROTEIN"/>
    <property type="match status" value="1"/>
</dbReference>
<dbReference type="Proteomes" id="UP000321776">
    <property type="component" value="Unassembled WGS sequence"/>
</dbReference>
<name>A0A5C6VWB2_9BURK</name>
<reference evidence="3 4" key="1">
    <citation type="journal article" date="2018" name="Int. J. Syst. Evol. Microbiol.">
        <title>Paraburkholderia azotifigens sp. nov., a nitrogen-fixing bacterium isolated from paddy soil.</title>
        <authorList>
            <person name="Choi G.M."/>
            <person name="Im W.T."/>
        </authorList>
    </citation>
    <scope>NUCLEOTIDE SEQUENCE [LARGE SCALE GENOMIC DNA]</scope>
    <source>
        <strain evidence="3 4">NF 2-5-3</strain>
    </source>
</reference>
<protein>
    <submittedName>
        <fullName evidence="3">YbhB/YbcL family Raf kinase inhibitor-like protein</fullName>
    </submittedName>
</protein>
<feature type="region of interest" description="Disordered" evidence="1">
    <location>
        <begin position="43"/>
        <end position="66"/>
    </location>
</feature>
<gene>
    <name evidence="3" type="ORF">FRZ40_15045</name>
</gene>
<evidence type="ECO:0000256" key="2">
    <source>
        <dbReference type="SAM" id="SignalP"/>
    </source>
</evidence>
<feature type="compositionally biased region" description="Polar residues" evidence="1">
    <location>
        <begin position="55"/>
        <end position="66"/>
    </location>
</feature>
<dbReference type="PANTHER" id="PTHR30289:SF1">
    <property type="entry name" value="PEBP (PHOSPHATIDYLETHANOLAMINE-BINDING PROTEIN) FAMILY PROTEIN"/>
    <property type="match status" value="1"/>
</dbReference>
<keyword evidence="2" id="KW-0732">Signal</keyword>
<proteinExistence type="predicted"/>
<comment type="caution">
    <text evidence="3">The sequence shown here is derived from an EMBL/GenBank/DDBJ whole genome shotgun (WGS) entry which is preliminary data.</text>
</comment>
<dbReference type="PANTHER" id="PTHR30289">
    <property type="entry name" value="UNCHARACTERIZED PROTEIN YBCL-RELATED"/>
    <property type="match status" value="1"/>
</dbReference>
<feature type="signal peptide" evidence="2">
    <location>
        <begin position="1"/>
        <end position="32"/>
    </location>
</feature>
<dbReference type="Pfam" id="PF01161">
    <property type="entry name" value="PBP"/>
    <property type="match status" value="1"/>
</dbReference>
<dbReference type="RefSeq" id="WP_147234541.1">
    <property type="nucleotide sequence ID" value="NZ_VOQS01000001.1"/>
</dbReference>
<evidence type="ECO:0000313" key="3">
    <source>
        <dbReference type="EMBL" id="TXC88794.1"/>
    </source>
</evidence>
<dbReference type="Gene3D" id="3.90.280.10">
    <property type="entry name" value="PEBP-like"/>
    <property type="match status" value="1"/>
</dbReference>
<evidence type="ECO:0000313" key="4">
    <source>
        <dbReference type="Proteomes" id="UP000321776"/>
    </source>
</evidence>
<dbReference type="InterPro" id="IPR008914">
    <property type="entry name" value="PEBP"/>
</dbReference>
<dbReference type="CDD" id="cd00865">
    <property type="entry name" value="PEBP_bact_arch"/>
    <property type="match status" value="1"/>
</dbReference>
<dbReference type="SUPFAM" id="SSF49777">
    <property type="entry name" value="PEBP-like"/>
    <property type="match status" value="1"/>
</dbReference>